<dbReference type="Proteomes" id="UP001527202">
    <property type="component" value="Unassembled WGS sequence"/>
</dbReference>
<protein>
    <submittedName>
        <fullName evidence="1">Uncharacterized protein</fullName>
    </submittedName>
</protein>
<reference evidence="1 2" key="1">
    <citation type="submission" date="2022-05" db="EMBL/GenBank/DDBJ databases">
        <title>Genome Sequencing of Bee-Associated Microbes.</title>
        <authorList>
            <person name="Dunlap C."/>
        </authorList>
    </citation>
    <scope>NUCLEOTIDE SEQUENCE [LARGE SCALE GENOMIC DNA]</scope>
    <source>
        <strain evidence="1 2">NRRL B-23120</strain>
    </source>
</reference>
<organism evidence="1 2">
    <name type="scientific">Paenibacillus chitinolyticus</name>
    <dbReference type="NCBI Taxonomy" id="79263"/>
    <lineage>
        <taxon>Bacteria</taxon>
        <taxon>Bacillati</taxon>
        <taxon>Bacillota</taxon>
        <taxon>Bacilli</taxon>
        <taxon>Bacillales</taxon>
        <taxon>Paenibacillaceae</taxon>
        <taxon>Paenibacillus</taxon>
    </lineage>
</organism>
<sequence>MAPGWRIPFLSARGSGLPFRWFLARASTIPGSLIRRKFRYYWSFTAASYAVGNSLPKLRQKINAEAARPGLKIFFMEKEGNKY</sequence>
<dbReference type="RefSeq" id="WP_129112447.1">
    <property type="nucleotide sequence ID" value="NZ_CP026520.1"/>
</dbReference>
<comment type="caution">
    <text evidence="1">The sequence shown here is derived from an EMBL/GenBank/DDBJ whole genome shotgun (WGS) entry which is preliminary data.</text>
</comment>
<keyword evidence="2" id="KW-1185">Reference proteome</keyword>
<accession>A0ABT4FBW4</accession>
<evidence type="ECO:0000313" key="1">
    <source>
        <dbReference type="EMBL" id="MCY9596008.1"/>
    </source>
</evidence>
<dbReference type="EMBL" id="JAMDMJ010000010">
    <property type="protein sequence ID" value="MCY9596008.1"/>
    <property type="molecule type" value="Genomic_DNA"/>
</dbReference>
<proteinExistence type="predicted"/>
<name>A0ABT4FBW4_9BACL</name>
<evidence type="ECO:0000313" key="2">
    <source>
        <dbReference type="Proteomes" id="UP001527202"/>
    </source>
</evidence>
<dbReference type="GeneID" id="95373762"/>
<gene>
    <name evidence="1" type="ORF">M5X16_09500</name>
</gene>